<dbReference type="PANTHER" id="PTHR46135:SF2">
    <property type="entry name" value="THIOREDOXIN DOMAIN-CONTAINING PROTEIN 3"/>
    <property type="match status" value="1"/>
</dbReference>
<protein>
    <submittedName>
        <fullName evidence="1">Thioredoxin domain-containing protein 3</fullName>
    </submittedName>
</protein>
<dbReference type="EMBL" id="KN126818">
    <property type="protein sequence ID" value="KFU93001.1"/>
    <property type="molecule type" value="Genomic_DNA"/>
</dbReference>
<organism evidence="1 2">
    <name type="scientific">Chaetura pelagica</name>
    <name type="common">Chimney swift</name>
    <name type="synonym">Hirundo pelagica</name>
    <dbReference type="NCBI Taxonomy" id="8897"/>
    <lineage>
        <taxon>Eukaryota</taxon>
        <taxon>Metazoa</taxon>
        <taxon>Chordata</taxon>
        <taxon>Craniata</taxon>
        <taxon>Vertebrata</taxon>
        <taxon>Euteleostomi</taxon>
        <taxon>Archelosauria</taxon>
        <taxon>Archosauria</taxon>
        <taxon>Dinosauria</taxon>
        <taxon>Saurischia</taxon>
        <taxon>Theropoda</taxon>
        <taxon>Coelurosauria</taxon>
        <taxon>Aves</taxon>
        <taxon>Neognathae</taxon>
        <taxon>Neoaves</taxon>
        <taxon>Strisores</taxon>
        <taxon>Apodiformes</taxon>
        <taxon>Apodidae</taxon>
        <taxon>Apodinae</taxon>
        <taxon>Chaetura</taxon>
    </lineage>
</organism>
<dbReference type="SUPFAM" id="SSF52833">
    <property type="entry name" value="Thioredoxin-like"/>
    <property type="match status" value="1"/>
</dbReference>
<accession>A0A093DKK8</accession>
<feature type="non-terminal residue" evidence="1">
    <location>
        <position position="1"/>
    </location>
</feature>
<dbReference type="InterPro" id="IPR051766">
    <property type="entry name" value="TXND_domain-containing"/>
</dbReference>
<reference evidence="1 2" key="1">
    <citation type="submission" date="2013-08" db="EMBL/GenBank/DDBJ databases">
        <title>Genome evolution of avian class.</title>
        <authorList>
            <person name="Zhang G."/>
            <person name="Li C."/>
        </authorList>
    </citation>
    <scope>NUCLEOTIDE SEQUENCE [LARGE SCALE GENOMIC DNA]</scope>
    <source>
        <strain evidence="1">M959</strain>
    </source>
</reference>
<proteinExistence type="predicted"/>
<evidence type="ECO:0000313" key="2">
    <source>
        <dbReference type="Proteomes" id="UP000031515"/>
    </source>
</evidence>
<name>A0A093DKK8_CHAPE</name>
<reference evidence="2" key="2">
    <citation type="journal article" date="2014" name="Science">
        <title>Comparative genomics reveals insights into avian genome evolution and adaptation.</title>
        <authorList>
            <consortium name="Avian Genome Consortium"/>
            <person name="Zhang G."/>
            <person name="Li C."/>
            <person name="Li Q."/>
            <person name="Li B."/>
            <person name="Larkin D.M."/>
            <person name="Lee C."/>
            <person name="Storz J.F."/>
            <person name="Antunes A."/>
            <person name="Greenwold M.J."/>
            <person name="Meredith R.W."/>
            <person name="Odeen A."/>
            <person name="Cui J."/>
            <person name="Zhou Q."/>
            <person name="Xu L."/>
            <person name="Pan H."/>
            <person name="Wang Z."/>
            <person name="Jin L."/>
            <person name="Zhang P."/>
            <person name="Hu H."/>
            <person name="Yang W."/>
            <person name="Hu J."/>
            <person name="Xiao J."/>
            <person name="Yang Z."/>
            <person name="Liu Y."/>
            <person name="Xie Q."/>
            <person name="Yu H."/>
            <person name="Lian J."/>
            <person name="Wen P."/>
            <person name="Zhang F."/>
            <person name="Li H."/>
            <person name="Zeng Y."/>
            <person name="Xiong Z."/>
            <person name="Liu S."/>
            <person name="Zhou L."/>
            <person name="Huang Z."/>
            <person name="An N."/>
            <person name="Wang J."/>
            <person name="Zheng Q."/>
            <person name="Xiong Y."/>
            <person name="Wang G."/>
            <person name="Wang B."/>
            <person name="Wang J."/>
            <person name="Fan Y."/>
            <person name="da Fonseca R.R."/>
            <person name="Alfaro-Nunez A."/>
            <person name="Schubert M."/>
            <person name="Orlando L."/>
            <person name="Mourier T."/>
            <person name="Howard J.T."/>
            <person name="Ganapathy G."/>
            <person name="Pfenning A."/>
            <person name="Whitney O."/>
            <person name="Rivas M.V."/>
            <person name="Hara E."/>
            <person name="Smith J."/>
            <person name="Farre M."/>
            <person name="Narayan J."/>
            <person name="Slavov G."/>
            <person name="Romanov M.N."/>
            <person name="Borges R."/>
            <person name="Machado J.P."/>
            <person name="Khan I."/>
            <person name="Springer M.S."/>
            <person name="Gatesy J."/>
            <person name="Hoffmann F.G."/>
            <person name="Opazo J.C."/>
            <person name="Hastad O."/>
            <person name="Sawyer R.H."/>
            <person name="Kim H."/>
            <person name="Kim K.W."/>
            <person name="Kim H.J."/>
            <person name="Cho S."/>
            <person name="Li N."/>
            <person name="Huang Y."/>
            <person name="Bruford M.W."/>
            <person name="Zhan X."/>
            <person name="Dixon A."/>
            <person name="Bertelsen M.F."/>
            <person name="Derryberry E."/>
            <person name="Warren W."/>
            <person name="Wilson R.K."/>
            <person name="Li S."/>
            <person name="Ray D.A."/>
            <person name="Green R.E."/>
            <person name="O'Brien S.J."/>
            <person name="Griffin D."/>
            <person name="Johnson W.E."/>
            <person name="Haussler D."/>
            <person name="Ryder O.A."/>
            <person name="Willerslev E."/>
            <person name="Graves G.R."/>
            <person name="Alstrom P."/>
            <person name="Fjeldsa J."/>
            <person name="Mindell D.P."/>
            <person name="Edwards S.V."/>
            <person name="Braun E.L."/>
            <person name="Rahbek C."/>
            <person name="Burt D.W."/>
            <person name="Houde P."/>
            <person name="Zhang Y."/>
            <person name="Yang H."/>
            <person name="Wang J."/>
            <person name="Jarvis E.D."/>
            <person name="Gilbert M.T."/>
            <person name="Wang J."/>
        </authorList>
    </citation>
    <scope>NUCLEOTIDE SEQUENCE [LARGE SCALE GENOMIC DNA]</scope>
</reference>
<feature type="non-terminal residue" evidence="1">
    <location>
        <position position="57"/>
    </location>
</feature>
<gene>
    <name evidence="1" type="ORF">M959_09583</name>
</gene>
<dbReference type="Gene3D" id="3.40.30.10">
    <property type="entry name" value="Glutaredoxin"/>
    <property type="match status" value="1"/>
</dbReference>
<dbReference type="PANTHER" id="PTHR46135">
    <property type="entry name" value="NME/NM23 FAMILY MEMBER 8"/>
    <property type="match status" value="1"/>
</dbReference>
<dbReference type="Proteomes" id="UP000031515">
    <property type="component" value="Unassembled WGS sequence"/>
</dbReference>
<sequence length="57" mass="6549">IDVYQAWCGPCKAVMNLFRKLRTELGEEDMLHFSVAEADSVPVLQPFRNSCEPVFLF</sequence>
<evidence type="ECO:0000313" key="1">
    <source>
        <dbReference type="EMBL" id="KFU93001.1"/>
    </source>
</evidence>
<dbReference type="AlphaFoldDB" id="A0A093DKK8"/>
<dbReference type="InterPro" id="IPR036249">
    <property type="entry name" value="Thioredoxin-like_sf"/>
</dbReference>
<keyword evidence="2" id="KW-1185">Reference proteome</keyword>